<evidence type="ECO:0000259" key="6">
    <source>
        <dbReference type="Pfam" id="PF17863"/>
    </source>
</evidence>
<evidence type="ECO:0000313" key="7">
    <source>
        <dbReference type="EMBL" id="KAB1065098.1"/>
    </source>
</evidence>
<dbReference type="GO" id="GO:0016887">
    <property type="term" value="F:ATP hydrolysis activity"/>
    <property type="evidence" value="ECO:0007669"/>
    <property type="project" value="InterPro"/>
</dbReference>
<sequence>MMNEENPKNEEEKDTNGQNRDQQIPEDQKPAHEVPTPRPETNIVQESVEKIKKELHQVIIGMDNAIDETMVALFTNSHVLFEGFPGVAKTLLVKLVSQTLSVDFKRIQFTPDLMPSDVLGTMVFDQKSGNFSFHKGPIFSNLVLIDEINRAPAKTQAALFEVMEERQVTMEGETYPLEYPFLVIGTQNPIDQEGTYRLPEGQLDRFVFKIKIPYPSIDEEQAILDRFKSDFNRREVEDNVKAVMNTENLKKCESFIEQIHISDEIIKYLTSLIHATRDHESIYLGGSPRASLAILKTSKAFAAIAGRSFVKPDDIQRACMPVLNHRLILSASAEMEGYSSEDIIKSIIDEIEVPR</sequence>
<dbReference type="OrthoDB" id="9808397at2"/>
<dbReference type="Gene3D" id="3.40.50.300">
    <property type="entry name" value="P-loop containing nucleotide triphosphate hydrolases"/>
    <property type="match status" value="1"/>
</dbReference>
<dbReference type="InterPro" id="IPR041628">
    <property type="entry name" value="ChlI/MoxR_AAA_lid"/>
</dbReference>
<dbReference type="InterPro" id="IPR050764">
    <property type="entry name" value="CbbQ/NirQ/NorQ/GpvN"/>
</dbReference>
<gene>
    <name evidence="7" type="ORF">F3059_03875</name>
</gene>
<dbReference type="InterPro" id="IPR027417">
    <property type="entry name" value="P-loop_NTPase"/>
</dbReference>
<evidence type="ECO:0000256" key="2">
    <source>
        <dbReference type="ARBA" id="ARBA00022840"/>
    </source>
</evidence>
<accession>A0A6N6MCH8</accession>
<proteinExistence type="inferred from homology"/>
<dbReference type="GO" id="GO:0005524">
    <property type="term" value="F:ATP binding"/>
    <property type="evidence" value="ECO:0007669"/>
    <property type="project" value="UniProtKB-KW"/>
</dbReference>
<dbReference type="FunFam" id="3.40.50.300:FF:000640">
    <property type="entry name" value="MoxR family ATPase"/>
    <property type="match status" value="1"/>
</dbReference>
<keyword evidence="2" id="KW-0067">ATP-binding</keyword>
<evidence type="ECO:0000259" key="5">
    <source>
        <dbReference type="Pfam" id="PF07726"/>
    </source>
</evidence>
<dbReference type="EMBL" id="WACR01000003">
    <property type="protein sequence ID" value="KAB1065098.1"/>
    <property type="molecule type" value="Genomic_DNA"/>
</dbReference>
<name>A0A6N6MCH8_9FLAO</name>
<dbReference type="PANTHER" id="PTHR42759:SF1">
    <property type="entry name" value="MAGNESIUM-CHELATASE SUBUNIT CHLD"/>
    <property type="match status" value="1"/>
</dbReference>
<evidence type="ECO:0000313" key="8">
    <source>
        <dbReference type="Proteomes" id="UP000435357"/>
    </source>
</evidence>
<protein>
    <submittedName>
        <fullName evidence="7">MoxR family ATPase</fullName>
    </submittedName>
</protein>
<feature type="domain" description="ATPase AAA-3" evidence="5">
    <location>
        <begin position="78"/>
        <end position="208"/>
    </location>
</feature>
<dbReference type="SUPFAM" id="SSF52540">
    <property type="entry name" value="P-loop containing nucleoside triphosphate hydrolases"/>
    <property type="match status" value="1"/>
</dbReference>
<dbReference type="PANTHER" id="PTHR42759">
    <property type="entry name" value="MOXR FAMILY PROTEIN"/>
    <property type="match status" value="1"/>
</dbReference>
<feature type="compositionally biased region" description="Basic and acidic residues" evidence="4">
    <location>
        <begin position="1"/>
        <end position="15"/>
    </location>
</feature>
<keyword evidence="1" id="KW-0547">Nucleotide-binding</keyword>
<dbReference type="Gene3D" id="1.10.8.80">
    <property type="entry name" value="Magnesium chelatase subunit I, C-Terminal domain"/>
    <property type="match status" value="1"/>
</dbReference>
<evidence type="ECO:0000256" key="3">
    <source>
        <dbReference type="ARBA" id="ARBA00061607"/>
    </source>
</evidence>
<dbReference type="AlphaFoldDB" id="A0A6N6MCH8"/>
<dbReference type="RefSeq" id="WP_151166687.1">
    <property type="nucleotide sequence ID" value="NZ_WACR01000003.1"/>
</dbReference>
<evidence type="ECO:0000256" key="4">
    <source>
        <dbReference type="SAM" id="MobiDB-lite"/>
    </source>
</evidence>
<dbReference type="InterPro" id="IPR011703">
    <property type="entry name" value="ATPase_AAA-3"/>
</dbReference>
<organism evidence="7 8">
    <name type="scientific">Salibacter halophilus</name>
    <dbReference type="NCBI Taxonomy" id="1803916"/>
    <lineage>
        <taxon>Bacteria</taxon>
        <taxon>Pseudomonadati</taxon>
        <taxon>Bacteroidota</taxon>
        <taxon>Flavobacteriia</taxon>
        <taxon>Flavobacteriales</taxon>
        <taxon>Salibacteraceae</taxon>
        <taxon>Salibacter</taxon>
    </lineage>
</organism>
<reference evidence="7 8" key="1">
    <citation type="submission" date="2019-09" db="EMBL/GenBank/DDBJ databases">
        <title>Genomes of Cryomorphaceae.</title>
        <authorList>
            <person name="Bowman J.P."/>
        </authorList>
    </citation>
    <scope>NUCLEOTIDE SEQUENCE [LARGE SCALE GENOMIC DNA]</scope>
    <source>
        <strain evidence="7 8">KCTC 52047</strain>
    </source>
</reference>
<dbReference type="Pfam" id="PF07726">
    <property type="entry name" value="AAA_3"/>
    <property type="match status" value="1"/>
</dbReference>
<comment type="caution">
    <text evidence="7">The sequence shown here is derived from an EMBL/GenBank/DDBJ whole genome shotgun (WGS) entry which is preliminary data.</text>
</comment>
<dbReference type="Proteomes" id="UP000435357">
    <property type="component" value="Unassembled WGS sequence"/>
</dbReference>
<dbReference type="CDD" id="cd00009">
    <property type="entry name" value="AAA"/>
    <property type="match status" value="1"/>
</dbReference>
<evidence type="ECO:0000256" key="1">
    <source>
        <dbReference type="ARBA" id="ARBA00022741"/>
    </source>
</evidence>
<dbReference type="PIRSF" id="PIRSF002849">
    <property type="entry name" value="AAA_ATPase_chaperone_MoxR_prd"/>
    <property type="match status" value="1"/>
</dbReference>
<dbReference type="Pfam" id="PF17863">
    <property type="entry name" value="AAA_lid_2"/>
    <property type="match status" value="1"/>
</dbReference>
<keyword evidence="8" id="KW-1185">Reference proteome</keyword>
<comment type="similarity">
    <text evidence="3">Belongs to the MoxR family.</text>
</comment>
<feature type="domain" description="ChlI/MoxR AAA lid" evidence="6">
    <location>
        <begin position="275"/>
        <end position="346"/>
    </location>
</feature>
<feature type="region of interest" description="Disordered" evidence="4">
    <location>
        <begin position="1"/>
        <end position="43"/>
    </location>
</feature>